<dbReference type="SMART" id="SM00666">
    <property type="entry name" value="PB1"/>
    <property type="match status" value="1"/>
</dbReference>
<dbReference type="Proteomes" id="UP000527355">
    <property type="component" value="Unassembled WGS sequence"/>
</dbReference>
<dbReference type="CDD" id="cd06404">
    <property type="entry name" value="PB1_aPKC"/>
    <property type="match status" value="1"/>
</dbReference>
<dbReference type="GO" id="GO:0016301">
    <property type="term" value="F:kinase activity"/>
    <property type="evidence" value="ECO:0007669"/>
    <property type="project" value="UniProtKB-KW"/>
</dbReference>
<keyword evidence="2" id="KW-0418">Kinase</keyword>
<proteinExistence type="predicted"/>
<evidence type="ECO:0000259" key="1">
    <source>
        <dbReference type="PROSITE" id="PS51745"/>
    </source>
</evidence>
<dbReference type="Pfam" id="PF00564">
    <property type="entry name" value="PB1"/>
    <property type="match status" value="1"/>
</dbReference>
<reference evidence="2 3" key="1">
    <citation type="journal article" date="2020" name="Nature">
        <title>Six reference-quality genomes reveal evolution of bat adaptations.</title>
        <authorList>
            <person name="Jebb D."/>
            <person name="Huang Z."/>
            <person name="Pippel M."/>
            <person name="Hughes G.M."/>
            <person name="Lavrichenko K."/>
            <person name="Devanna P."/>
            <person name="Winkler S."/>
            <person name="Jermiin L.S."/>
            <person name="Skirmuntt E.C."/>
            <person name="Katzourakis A."/>
            <person name="Burkitt-Gray L."/>
            <person name="Ray D.A."/>
            <person name="Sullivan K.A.M."/>
            <person name="Roscito J.G."/>
            <person name="Kirilenko B.M."/>
            <person name="Davalos L.M."/>
            <person name="Corthals A.P."/>
            <person name="Power M.L."/>
            <person name="Jones G."/>
            <person name="Ransome R.D."/>
            <person name="Dechmann D.K.N."/>
            <person name="Locatelli A.G."/>
            <person name="Puechmaille S.J."/>
            <person name="Fedrigo O."/>
            <person name="Jarvis E.D."/>
            <person name="Hiller M."/>
            <person name="Vernes S.C."/>
            <person name="Myers E.W."/>
            <person name="Teeling E.C."/>
        </authorList>
    </citation>
    <scope>NUCLEOTIDE SEQUENCE [LARGE SCALE GENOMIC DNA]</scope>
    <source>
        <strain evidence="2">MMyoMyo1</strain>
        <tissue evidence="2">Flight muscle</tissue>
    </source>
</reference>
<accession>A0A7J7QWJ8</accession>
<feature type="domain" description="PB1" evidence="1">
    <location>
        <begin position="15"/>
        <end position="98"/>
    </location>
</feature>
<protein>
    <submittedName>
        <fullName evidence="2">Protein kinase C zeta</fullName>
    </submittedName>
</protein>
<sequence length="142" mass="15284">MPSRTGPKMDGSGGRVRLKAHYSGDILVTSLAAATTFEELCAEVREMCSLPQAQPLTLKWVDSEGDPCTVSSQMELEEAFRLSCQRRNDGLIIHVFPSTPEQPGMPCPGEDSRVFVGASAAGSSFPGEPGTTRAWRHEEAGM</sequence>
<evidence type="ECO:0000313" key="2">
    <source>
        <dbReference type="EMBL" id="KAF6268199.1"/>
    </source>
</evidence>
<dbReference type="AlphaFoldDB" id="A0A7J7QWJ8"/>
<dbReference type="InterPro" id="IPR034877">
    <property type="entry name" value="PB1_aPKC"/>
</dbReference>
<comment type="caution">
    <text evidence="2">The sequence shown here is derived from an EMBL/GenBank/DDBJ whole genome shotgun (WGS) entry which is preliminary data.</text>
</comment>
<gene>
    <name evidence="2" type="ORF">mMyoMyo1_015780</name>
</gene>
<dbReference type="Gene3D" id="3.10.20.90">
    <property type="entry name" value="Phosphatidylinositol 3-kinase Catalytic Subunit, Chain A, domain 1"/>
    <property type="match status" value="1"/>
</dbReference>
<dbReference type="EMBL" id="JABWUV010000048">
    <property type="protein sequence ID" value="KAF6268199.1"/>
    <property type="molecule type" value="Genomic_DNA"/>
</dbReference>
<keyword evidence="2" id="KW-0808">Transferase</keyword>
<evidence type="ECO:0000313" key="3">
    <source>
        <dbReference type="Proteomes" id="UP000527355"/>
    </source>
</evidence>
<dbReference type="PROSITE" id="PS51745">
    <property type="entry name" value="PB1"/>
    <property type="match status" value="1"/>
</dbReference>
<dbReference type="InterPro" id="IPR000270">
    <property type="entry name" value="PB1_dom"/>
</dbReference>
<dbReference type="InterPro" id="IPR053793">
    <property type="entry name" value="PB1-like"/>
</dbReference>
<name>A0A7J7QWJ8_MYOMY</name>
<keyword evidence="3" id="KW-1185">Reference proteome</keyword>
<dbReference type="FunFam" id="3.10.20.90:FF:000071">
    <property type="entry name" value="Protein kinase C"/>
    <property type="match status" value="1"/>
</dbReference>
<dbReference type="SUPFAM" id="SSF54277">
    <property type="entry name" value="CAD &amp; PB1 domains"/>
    <property type="match status" value="1"/>
</dbReference>
<dbReference type="VEuPathDB" id="HostDB:GeneID_118655597"/>
<organism evidence="2 3">
    <name type="scientific">Myotis myotis</name>
    <name type="common">Greater mouse-eared bat</name>
    <name type="synonym">Vespertilio myotis</name>
    <dbReference type="NCBI Taxonomy" id="51298"/>
    <lineage>
        <taxon>Eukaryota</taxon>
        <taxon>Metazoa</taxon>
        <taxon>Chordata</taxon>
        <taxon>Craniata</taxon>
        <taxon>Vertebrata</taxon>
        <taxon>Euteleostomi</taxon>
        <taxon>Mammalia</taxon>
        <taxon>Eutheria</taxon>
        <taxon>Laurasiatheria</taxon>
        <taxon>Chiroptera</taxon>
        <taxon>Yangochiroptera</taxon>
        <taxon>Vespertilionidae</taxon>
        <taxon>Myotis</taxon>
    </lineage>
</organism>